<dbReference type="Proteomes" id="UP000070457">
    <property type="component" value="Unassembled WGS sequence"/>
</dbReference>
<evidence type="ECO:0000256" key="2">
    <source>
        <dbReference type="ARBA" id="ARBA00022676"/>
    </source>
</evidence>
<organism evidence="5 6">
    <name type="scientific">candidate division WS6 bacterium OLB20</name>
    <dbReference type="NCBI Taxonomy" id="1617426"/>
    <lineage>
        <taxon>Bacteria</taxon>
        <taxon>Candidatus Dojkabacteria</taxon>
    </lineage>
</organism>
<dbReference type="Pfam" id="PF00535">
    <property type="entry name" value="Glycos_transf_2"/>
    <property type="match status" value="1"/>
</dbReference>
<comment type="similarity">
    <text evidence="1">Belongs to the glycosyltransferase 2 family.</text>
</comment>
<dbReference type="SUPFAM" id="SSF53448">
    <property type="entry name" value="Nucleotide-diphospho-sugar transferases"/>
    <property type="match status" value="1"/>
</dbReference>
<evidence type="ECO:0000256" key="1">
    <source>
        <dbReference type="ARBA" id="ARBA00006739"/>
    </source>
</evidence>
<evidence type="ECO:0000256" key="3">
    <source>
        <dbReference type="ARBA" id="ARBA00022679"/>
    </source>
</evidence>
<dbReference type="PANTHER" id="PTHR43630">
    <property type="entry name" value="POLY-BETA-1,6-N-ACETYL-D-GLUCOSAMINE SYNTHASE"/>
    <property type="match status" value="1"/>
</dbReference>
<protein>
    <submittedName>
        <fullName evidence="5">GalNAc(5)-diNAcBac-PP-undecaprenol beta-1,3-glucosyltransferase</fullName>
        <ecNumber evidence="5">2.4.1.293</ecNumber>
    </submittedName>
</protein>
<dbReference type="STRING" id="1617426.TR69_WS6001000821"/>
<dbReference type="AlphaFoldDB" id="A0A136LYQ9"/>
<dbReference type="InterPro" id="IPR029044">
    <property type="entry name" value="Nucleotide-diphossugar_trans"/>
</dbReference>
<dbReference type="InterPro" id="IPR001173">
    <property type="entry name" value="Glyco_trans_2-like"/>
</dbReference>
<comment type="caution">
    <text evidence="5">The sequence shown here is derived from an EMBL/GenBank/DDBJ whole genome shotgun (WGS) entry which is preliminary data.</text>
</comment>
<feature type="domain" description="Glycosyltransferase 2-like" evidence="4">
    <location>
        <begin position="7"/>
        <end position="133"/>
    </location>
</feature>
<reference evidence="5 6" key="1">
    <citation type="submission" date="2015-02" db="EMBL/GenBank/DDBJ databases">
        <title>Improved understanding of the partial-nitritation anammox process through 23 genomes representing the majority of the microbial community.</title>
        <authorList>
            <person name="Speth D.R."/>
            <person name="In T Zandt M."/>
            <person name="Guerrero Cruz S."/>
            <person name="Jetten M.S."/>
            <person name="Dutilh B.E."/>
        </authorList>
    </citation>
    <scope>NUCLEOTIDE SEQUENCE [LARGE SCALE GENOMIC DNA]</scope>
    <source>
        <strain evidence="5">OLB20</strain>
    </source>
</reference>
<keyword evidence="2 5" id="KW-0328">Glycosyltransferase</keyword>
<dbReference type="Gene3D" id="3.90.550.10">
    <property type="entry name" value="Spore Coat Polysaccharide Biosynthesis Protein SpsA, Chain A"/>
    <property type="match status" value="1"/>
</dbReference>
<gene>
    <name evidence="5" type="primary">pglI</name>
    <name evidence="5" type="ORF">TR69_WS6001000821</name>
</gene>
<dbReference type="EC" id="2.4.1.293" evidence="5"/>
<evidence type="ECO:0000313" key="5">
    <source>
        <dbReference type="EMBL" id="KXK26800.1"/>
    </source>
</evidence>
<dbReference type="PANTHER" id="PTHR43630:SF1">
    <property type="entry name" value="POLY-BETA-1,6-N-ACETYL-D-GLUCOSAMINE SYNTHASE"/>
    <property type="match status" value="1"/>
</dbReference>
<dbReference type="GO" id="GO:0016757">
    <property type="term" value="F:glycosyltransferase activity"/>
    <property type="evidence" value="ECO:0007669"/>
    <property type="project" value="UniProtKB-KW"/>
</dbReference>
<evidence type="ECO:0000313" key="6">
    <source>
        <dbReference type="Proteomes" id="UP000070457"/>
    </source>
</evidence>
<name>A0A136LYQ9_9BACT</name>
<sequence>MAKPKITVIVPTYNSAATLEACLRSIQAQTWNPVELIVADNNSSDATRDIARQYGTAFIAGPERSAQRNQAARRAAGDILIFIDSDMVLDRDVVTQVAEAFSEDPGLAAVVIPEETVGRGFWPAVRRFERGFYEGVSWIEAARAFPRQVFEKTGGYNEDMISGEDWDLAKRAAASGRTGRIAARIRHDETGLTLWKHLKKKYYYSRNIGTYRQSADDAAVQFNPLRRLFVFMRKPFRLITRPHLTWGLFTMKLLEMVVYTAARTRSGLK</sequence>
<keyword evidence="3 5" id="KW-0808">Transferase</keyword>
<dbReference type="EMBL" id="JYNZ01000003">
    <property type="protein sequence ID" value="KXK26800.1"/>
    <property type="molecule type" value="Genomic_DNA"/>
</dbReference>
<accession>A0A136LYQ9</accession>
<evidence type="ECO:0000259" key="4">
    <source>
        <dbReference type="Pfam" id="PF00535"/>
    </source>
</evidence>
<proteinExistence type="inferred from homology"/>